<evidence type="ECO:0000313" key="4">
    <source>
        <dbReference type="Proteomes" id="UP001519291"/>
    </source>
</evidence>
<dbReference type="RefSeq" id="WP_130876479.1">
    <property type="nucleotide sequence ID" value="NZ_JAGIOH010000001.1"/>
</dbReference>
<sequence>MAKQRAKPPTPPGRRPRRRPAAWLTTLVTVIGSVAITALPAVPAQASPLRSTPLITYNMLGATSGQDSKWTTTIGNYIQAAEIVTL</sequence>
<feature type="transmembrane region" description="Helical" evidence="2">
    <location>
        <begin position="21"/>
        <end position="42"/>
    </location>
</feature>
<evidence type="ECO:0000256" key="2">
    <source>
        <dbReference type="SAM" id="Phobius"/>
    </source>
</evidence>
<name>A0ABS4XYB0_9ACTN</name>
<comment type="caution">
    <text evidence="3">The sequence shown here is derived from an EMBL/GenBank/DDBJ whole genome shotgun (WGS) entry which is preliminary data.</text>
</comment>
<keyword evidence="4" id="KW-1185">Reference proteome</keyword>
<evidence type="ECO:0000256" key="1">
    <source>
        <dbReference type="SAM" id="MobiDB-lite"/>
    </source>
</evidence>
<reference evidence="3 4" key="1">
    <citation type="submission" date="2021-03" db="EMBL/GenBank/DDBJ databases">
        <title>Sequencing the genomes of 1000 actinobacteria strains.</title>
        <authorList>
            <person name="Klenk H.-P."/>
        </authorList>
    </citation>
    <scope>NUCLEOTIDE SEQUENCE [LARGE SCALE GENOMIC DNA]</scope>
    <source>
        <strain evidence="3 4">DSM 41480</strain>
    </source>
</reference>
<dbReference type="Proteomes" id="UP001519291">
    <property type="component" value="Unassembled WGS sequence"/>
</dbReference>
<accession>A0ABS4XYB0</accession>
<keyword evidence="2" id="KW-0812">Transmembrane</keyword>
<dbReference type="EMBL" id="JAGIOH010000001">
    <property type="protein sequence ID" value="MBP2401513.1"/>
    <property type="molecule type" value="Genomic_DNA"/>
</dbReference>
<dbReference type="GeneID" id="91567847"/>
<feature type="region of interest" description="Disordered" evidence="1">
    <location>
        <begin position="1"/>
        <end position="21"/>
    </location>
</feature>
<evidence type="ECO:0000313" key="3">
    <source>
        <dbReference type="EMBL" id="MBP2401513.1"/>
    </source>
</evidence>
<protein>
    <submittedName>
        <fullName evidence="3">Uncharacterized protein</fullName>
    </submittedName>
</protein>
<keyword evidence="2" id="KW-1133">Transmembrane helix</keyword>
<organism evidence="3 4">
    <name type="scientific">Streptomyces syringium</name>
    <dbReference type="NCBI Taxonomy" id="76729"/>
    <lineage>
        <taxon>Bacteria</taxon>
        <taxon>Bacillati</taxon>
        <taxon>Actinomycetota</taxon>
        <taxon>Actinomycetes</taxon>
        <taxon>Kitasatosporales</taxon>
        <taxon>Streptomycetaceae</taxon>
        <taxon>Streptomyces</taxon>
    </lineage>
</organism>
<gene>
    <name evidence="3" type="ORF">JO379_000982</name>
</gene>
<proteinExistence type="predicted"/>
<keyword evidence="2" id="KW-0472">Membrane</keyword>